<feature type="chain" id="PRO_5020417471" evidence="2">
    <location>
        <begin position="26"/>
        <end position="89"/>
    </location>
</feature>
<feature type="region of interest" description="Disordered" evidence="1">
    <location>
        <begin position="27"/>
        <end position="89"/>
    </location>
</feature>
<gene>
    <name evidence="3" type="ORF">FAZ95_28110</name>
</gene>
<feature type="signal peptide" evidence="2">
    <location>
        <begin position="1"/>
        <end position="25"/>
    </location>
</feature>
<dbReference type="OrthoDB" id="9036157at2"/>
<protein>
    <submittedName>
        <fullName evidence="3">DUF4148 domain-containing protein</fullName>
    </submittedName>
</protein>
<reference evidence="3 4" key="1">
    <citation type="submission" date="2019-05" db="EMBL/GenBank/DDBJ databases">
        <title>Burkholderia sp. DHOD12, isolated from subtropical forest soil.</title>
        <authorList>
            <person name="Gao Z.-H."/>
            <person name="Qiu L.-H."/>
        </authorList>
    </citation>
    <scope>NUCLEOTIDE SEQUENCE [LARGE SCALE GENOMIC DNA]</scope>
    <source>
        <strain evidence="3 4">DHOD12</strain>
    </source>
</reference>
<feature type="compositionally biased region" description="Low complexity" evidence="1">
    <location>
        <begin position="27"/>
        <end position="42"/>
    </location>
</feature>
<sequence>MMKPMQLMMTMVVATLSVAPTLVCAQSVQSSQSSSTQAVSTQGPKTRAQVRAELAQARADGSIPRFGNPDPYGPGGTPNFISHSAAHTW</sequence>
<organism evidence="3 4">
    <name type="scientific">Trinickia violacea</name>
    <dbReference type="NCBI Taxonomy" id="2571746"/>
    <lineage>
        <taxon>Bacteria</taxon>
        <taxon>Pseudomonadati</taxon>
        <taxon>Pseudomonadota</taxon>
        <taxon>Betaproteobacteria</taxon>
        <taxon>Burkholderiales</taxon>
        <taxon>Burkholderiaceae</taxon>
        <taxon>Trinickia</taxon>
    </lineage>
</organism>
<keyword evidence="4" id="KW-1185">Reference proteome</keyword>
<evidence type="ECO:0000256" key="1">
    <source>
        <dbReference type="SAM" id="MobiDB-lite"/>
    </source>
</evidence>
<proteinExistence type="predicted"/>
<dbReference type="Pfam" id="PF13663">
    <property type="entry name" value="DUF4148"/>
    <property type="match status" value="1"/>
</dbReference>
<dbReference type="Proteomes" id="UP000298656">
    <property type="component" value="Chromosome 2"/>
</dbReference>
<name>A0A4P8J397_9BURK</name>
<dbReference type="EMBL" id="CP040078">
    <property type="protein sequence ID" value="QCP52969.1"/>
    <property type="molecule type" value="Genomic_DNA"/>
</dbReference>
<dbReference type="InterPro" id="IPR025421">
    <property type="entry name" value="DUF4148"/>
</dbReference>
<keyword evidence="2" id="KW-0732">Signal</keyword>
<evidence type="ECO:0000256" key="2">
    <source>
        <dbReference type="SAM" id="SignalP"/>
    </source>
</evidence>
<evidence type="ECO:0000313" key="3">
    <source>
        <dbReference type="EMBL" id="QCP52969.1"/>
    </source>
</evidence>
<dbReference type="AlphaFoldDB" id="A0A4P8J397"/>
<dbReference type="KEGG" id="tvl:FAZ95_28110"/>
<accession>A0A4P8J397</accession>
<feature type="compositionally biased region" description="Polar residues" evidence="1">
    <location>
        <begin position="79"/>
        <end position="89"/>
    </location>
</feature>
<evidence type="ECO:0000313" key="4">
    <source>
        <dbReference type="Proteomes" id="UP000298656"/>
    </source>
</evidence>